<dbReference type="HOGENOM" id="CLU_017266_4_1_9"/>
<dbReference type="GeneID" id="93000899"/>
<protein>
    <submittedName>
        <fullName evidence="3">Metallopeptidase, family M24</fullName>
    </submittedName>
</protein>
<dbReference type="Gene3D" id="3.40.350.10">
    <property type="entry name" value="Creatinase/prolidase N-terminal domain"/>
    <property type="match status" value="1"/>
</dbReference>
<dbReference type="SUPFAM" id="SSF55920">
    <property type="entry name" value="Creatinase/aminopeptidase"/>
    <property type="match status" value="1"/>
</dbReference>
<dbReference type="InterPro" id="IPR050659">
    <property type="entry name" value="Peptidase_M24B"/>
</dbReference>
<dbReference type="CDD" id="cd01092">
    <property type="entry name" value="APP-like"/>
    <property type="match status" value="1"/>
</dbReference>
<feature type="domain" description="Creatinase N-terminal" evidence="2">
    <location>
        <begin position="5"/>
        <end position="130"/>
    </location>
</feature>
<dbReference type="PANTHER" id="PTHR46112">
    <property type="entry name" value="AMINOPEPTIDASE"/>
    <property type="match status" value="1"/>
</dbReference>
<dbReference type="PANTHER" id="PTHR46112:SF3">
    <property type="entry name" value="AMINOPEPTIDASE YPDF"/>
    <property type="match status" value="1"/>
</dbReference>
<dbReference type="PaxDb" id="195103-CPF_2820"/>
<evidence type="ECO:0000259" key="1">
    <source>
        <dbReference type="Pfam" id="PF00557"/>
    </source>
</evidence>
<reference evidence="3 4" key="1">
    <citation type="journal article" date="2006" name="Genome Res.">
        <title>Skewed genomic variability in strains of the toxigenic bacterial pathogen, Clostridium perfringens.</title>
        <authorList>
            <person name="Myers G.S."/>
            <person name="Rasko D.A."/>
            <person name="Cheung J.K."/>
            <person name="Ravel J."/>
            <person name="Seshadri R."/>
            <person name="Deboy R.T."/>
            <person name="Ren Q."/>
            <person name="Varga J."/>
            <person name="Awad M.M."/>
            <person name="Brinkac L.M."/>
            <person name="Daugherty S.C."/>
            <person name="Haft D.H."/>
            <person name="Dodson R.J."/>
            <person name="Madupu R."/>
            <person name="Nelson W.C."/>
            <person name="Rosovitz M.J."/>
            <person name="Sullivan S.A."/>
            <person name="Khouri H."/>
            <person name="Dimitrov G.I."/>
            <person name="Watkins K.L."/>
            <person name="Mulligan S."/>
            <person name="Benton J."/>
            <person name="Radune D."/>
            <person name="Fisher D.J."/>
            <person name="Atkins H.S."/>
            <person name="Hiscox T."/>
            <person name="Jost B.H."/>
            <person name="Billington S.J."/>
            <person name="Songer J.G."/>
            <person name="McClane B.A."/>
            <person name="Titball R.W."/>
            <person name="Rood J.I."/>
            <person name="Melville S.B."/>
            <person name="Paulsen I.T."/>
        </authorList>
    </citation>
    <scope>NUCLEOTIDE SEQUENCE [LARGE SCALE GENOMIC DNA]</scope>
    <source>
        <strain evidence="4">ATCC 13124 / DSM 756 / JCM 1290 / NCIMB 6125 / NCTC 8237 / S 107 / Type A</strain>
    </source>
</reference>
<dbReference type="Pfam" id="PF01321">
    <property type="entry name" value="Creatinase_N"/>
    <property type="match status" value="1"/>
</dbReference>
<dbReference type="STRING" id="195103.CPF_2820"/>
<dbReference type="RefSeq" id="WP_003456773.1">
    <property type="nucleotide sequence ID" value="NC_008261.1"/>
</dbReference>
<dbReference type="InterPro" id="IPR000587">
    <property type="entry name" value="Creatinase_N"/>
</dbReference>
<dbReference type="SUPFAM" id="SSF53092">
    <property type="entry name" value="Creatinase/prolidase N-terminal domain"/>
    <property type="match status" value="1"/>
</dbReference>
<evidence type="ECO:0000313" key="4">
    <source>
        <dbReference type="Proteomes" id="UP000001823"/>
    </source>
</evidence>
<dbReference type="AlphaFoldDB" id="A0A0H2YS85"/>
<dbReference type="Proteomes" id="UP000001823">
    <property type="component" value="Chromosome"/>
</dbReference>
<organism evidence="3 4">
    <name type="scientific">Clostridium perfringens (strain ATCC 13124 / DSM 756 / JCM 1290 / NCIMB 6125 / NCTC 8237 / Type A)</name>
    <dbReference type="NCBI Taxonomy" id="195103"/>
    <lineage>
        <taxon>Bacteria</taxon>
        <taxon>Bacillati</taxon>
        <taxon>Bacillota</taxon>
        <taxon>Clostridia</taxon>
        <taxon>Eubacteriales</taxon>
        <taxon>Clostridiaceae</taxon>
        <taxon>Clostridium</taxon>
    </lineage>
</organism>
<feature type="domain" description="Peptidase M24" evidence="1">
    <location>
        <begin position="139"/>
        <end position="341"/>
    </location>
</feature>
<evidence type="ECO:0000259" key="2">
    <source>
        <dbReference type="Pfam" id="PF01321"/>
    </source>
</evidence>
<proteinExistence type="predicted"/>
<dbReference type="KEGG" id="cpf:CPF_2820"/>
<name>A0A0H2YS85_CLOP1</name>
<dbReference type="InterPro" id="IPR036005">
    <property type="entry name" value="Creatinase/aminopeptidase-like"/>
</dbReference>
<dbReference type="InterPro" id="IPR029149">
    <property type="entry name" value="Creatin/AminoP/Spt16_N"/>
</dbReference>
<keyword evidence="4" id="KW-1185">Reference proteome</keyword>
<dbReference type="InterPro" id="IPR000994">
    <property type="entry name" value="Pept_M24"/>
</dbReference>
<gene>
    <name evidence="3" type="ordered locus">CPF_2820</name>
</gene>
<dbReference type="EMBL" id="CP000246">
    <property type="protein sequence ID" value="ABG83855.2"/>
    <property type="molecule type" value="Genomic_DNA"/>
</dbReference>
<dbReference type="Pfam" id="PF00557">
    <property type="entry name" value="Peptidase_M24"/>
    <property type="match status" value="1"/>
</dbReference>
<dbReference type="eggNOG" id="COG0006">
    <property type="taxonomic scope" value="Bacteria"/>
</dbReference>
<evidence type="ECO:0000313" key="3">
    <source>
        <dbReference type="EMBL" id="ABG83855.2"/>
    </source>
</evidence>
<sequence>MKEGRVKRILEAMKANDIPQMLVSSPASIFYLTGKWISPGERMITLYLNTKGEQKFIVNELFPINEDLGVDILWYNDTMNPIDILDKTIDHEEVLGIDKDWKAHFLIQLLDRNSAKKFVNGSPIVDRVRMRKDDEEIALMKEASRINDIVVEKAIKSLKEGMTEKEVVEVLGKGYAEYGCQGYSFEPIVAFAANAADPHAESGEQKLEKGMGVLIDTGCRKDYYCSDMTRCVFFGEPTEHQKEIFNTVLEANKKAIDMIKPGVRFCDIDKAARDVIENKGYGKYFTHRTGHSIGIETHDFGDVGSTNTDEVKPGMIFSVEPGIYLQGDMGVRIEDLVLVTEDGCERLNHLNKELVIIK</sequence>
<dbReference type="Gene3D" id="3.90.230.10">
    <property type="entry name" value="Creatinase/methionine aminopeptidase superfamily"/>
    <property type="match status" value="1"/>
</dbReference>
<accession>A0A0H2YS85</accession>